<evidence type="ECO:0000313" key="14">
    <source>
        <dbReference type="Proteomes" id="UP000032809"/>
    </source>
</evidence>
<dbReference type="PANTHER" id="PTHR12358">
    <property type="entry name" value="SPHINGOSINE KINASE"/>
    <property type="match status" value="1"/>
</dbReference>
<organism evidence="13 14">
    <name type="scientific">Defluviitoga tunisiensis</name>
    <dbReference type="NCBI Taxonomy" id="1006576"/>
    <lineage>
        <taxon>Bacteria</taxon>
        <taxon>Thermotogati</taxon>
        <taxon>Thermotogota</taxon>
        <taxon>Thermotogae</taxon>
        <taxon>Petrotogales</taxon>
        <taxon>Petrotogaceae</taxon>
        <taxon>Defluviitoga</taxon>
    </lineage>
</organism>
<dbReference type="InterPro" id="IPR016064">
    <property type="entry name" value="NAD/diacylglycerol_kinase_sf"/>
</dbReference>
<dbReference type="InterPro" id="IPR017438">
    <property type="entry name" value="ATP-NAD_kinase_N"/>
</dbReference>
<dbReference type="GO" id="GO:0005886">
    <property type="term" value="C:plasma membrane"/>
    <property type="evidence" value="ECO:0007669"/>
    <property type="project" value="TreeGrafter"/>
</dbReference>
<dbReference type="InterPro" id="IPR045540">
    <property type="entry name" value="YegS/DAGK_C"/>
</dbReference>
<dbReference type="PROSITE" id="PS50146">
    <property type="entry name" value="DAGK"/>
    <property type="match status" value="1"/>
</dbReference>
<dbReference type="OrthoDB" id="9786026at2"/>
<protein>
    <submittedName>
        <fullName evidence="13">Sphingosine kinase and enzymes related to eukaryotic diacylglycerol kinase</fullName>
    </submittedName>
</protein>
<evidence type="ECO:0000256" key="8">
    <source>
        <dbReference type="ARBA" id="ARBA00022842"/>
    </source>
</evidence>
<dbReference type="GO" id="GO:0008654">
    <property type="term" value="P:phospholipid biosynthetic process"/>
    <property type="evidence" value="ECO:0007669"/>
    <property type="project" value="UniProtKB-KW"/>
</dbReference>
<dbReference type="GO" id="GO:0016301">
    <property type="term" value="F:kinase activity"/>
    <property type="evidence" value="ECO:0007669"/>
    <property type="project" value="UniProtKB-KW"/>
</dbReference>
<evidence type="ECO:0000256" key="6">
    <source>
        <dbReference type="ARBA" id="ARBA00022777"/>
    </source>
</evidence>
<keyword evidence="11" id="KW-1208">Phospholipid metabolism</keyword>
<evidence type="ECO:0000256" key="10">
    <source>
        <dbReference type="ARBA" id="ARBA00023209"/>
    </source>
</evidence>
<evidence type="ECO:0000256" key="1">
    <source>
        <dbReference type="ARBA" id="ARBA00001946"/>
    </source>
</evidence>
<sequence length="310" mass="34933">MIEDKILFIVNPKACGGRSLKIWEKKIYPLLTKSNDLKFDYVFTEKPFDGFRLAMKGIEKGYRKLVSVGGDGTLNEIVNAILIQNFVEPTEIAVGSIGTGRGNDWRKTIGIPEDYNESVNILKNEKYILQDVGKVRYIQNKKEKERFFINIAGMGFDAEVTYKANRKKERLATSLSYSINLVKTLFSYEPTIVNIIADGHIVYNNKALTLNIGICRYSGGGMMFTPNAIYNDGLFNLTVVDDISILKILANLRGLYNGSFIKNPSVKTFRAKTIDVYSQEKLYLEVDGESLGHSPFHFEILPQTLKVIVG</sequence>
<keyword evidence="4" id="KW-0479">Metal-binding</keyword>
<keyword evidence="7" id="KW-0067">ATP-binding</keyword>
<evidence type="ECO:0000256" key="2">
    <source>
        <dbReference type="ARBA" id="ARBA00022516"/>
    </source>
</evidence>
<evidence type="ECO:0000256" key="4">
    <source>
        <dbReference type="ARBA" id="ARBA00022723"/>
    </source>
</evidence>
<dbReference type="HOGENOM" id="CLU_045532_0_0_0"/>
<dbReference type="NCBIfam" id="TIGR00147">
    <property type="entry name" value="YegS/Rv2252/BmrU family lipid kinase"/>
    <property type="match status" value="1"/>
</dbReference>
<evidence type="ECO:0000259" key="12">
    <source>
        <dbReference type="PROSITE" id="PS50146"/>
    </source>
</evidence>
<dbReference type="Pfam" id="PF00781">
    <property type="entry name" value="DAGK_cat"/>
    <property type="match status" value="1"/>
</dbReference>
<keyword evidence="2" id="KW-0444">Lipid biosynthesis</keyword>
<dbReference type="SUPFAM" id="SSF111331">
    <property type="entry name" value="NAD kinase/diacylglycerol kinase-like"/>
    <property type="match status" value="1"/>
</dbReference>
<dbReference type="AlphaFoldDB" id="A0A0C7NNQ0"/>
<dbReference type="EMBL" id="LN824141">
    <property type="protein sequence ID" value="CEP77552.1"/>
    <property type="molecule type" value="Genomic_DNA"/>
</dbReference>
<feature type="domain" description="DAGKc" evidence="12">
    <location>
        <begin position="1"/>
        <end position="139"/>
    </location>
</feature>
<dbReference type="Proteomes" id="UP000032809">
    <property type="component" value="Chromosome I"/>
</dbReference>
<dbReference type="InterPro" id="IPR050187">
    <property type="entry name" value="Lipid_Phosphate_FormReg"/>
</dbReference>
<keyword evidence="8" id="KW-0460">Magnesium</keyword>
<evidence type="ECO:0000256" key="7">
    <source>
        <dbReference type="ARBA" id="ARBA00022840"/>
    </source>
</evidence>
<dbReference type="RefSeq" id="WP_084217071.1">
    <property type="nucleotide sequence ID" value="NZ_LN824141.1"/>
</dbReference>
<keyword evidence="5" id="KW-0547">Nucleotide-binding</keyword>
<dbReference type="Gene3D" id="2.60.200.40">
    <property type="match status" value="1"/>
</dbReference>
<dbReference type="SMART" id="SM00046">
    <property type="entry name" value="DAGKc"/>
    <property type="match status" value="1"/>
</dbReference>
<accession>A0A0C7NNQ0</accession>
<dbReference type="InterPro" id="IPR001206">
    <property type="entry name" value="Diacylglycerol_kinase_cat_dom"/>
</dbReference>
<name>A0A0C7NNQ0_DEFTU</name>
<dbReference type="Pfam" id="PF19279">
    <property type="entry name" value="YegS_C"/>
    <property type="match status" value="1"/>
</dbReference>
<keyword evidence="3" id="KW-0808">Transferase</keyword>
<dbReference type="GO" id="GO:0005524">
    <property type="term" value="F:ATP binding"/>
    <property type="evidence" value="ECO:0007669"/>
    <property type="project" value="UniProtKB-KW"/>
</dbReference>
<dbReference type="InterPro" id="IPR005218">
    <property type="entry name" value="Diacylglycerol/lipid_kinase"/>
</dbReference>
<dbReference type="Gene3D" id="3.40.50.10330">
    <property type="entry name" value="Probable inorganic polyphosphate/atp-NAD kinase, domain 1"/>
    <property type="match status" value="1"/>
</dbReference>
<evidence type="ECO:0000256" key="11">
    <source>
        <dbReference type="ARBA" id="ARBA00023264"/>
    </source>
</evidence>
<keyword evidence="14" id="KW-1185">Reference proteome</keyword>
<gene>
    <name evidence="13" type="ORF">DTL3_0221</name>
</gene>
<keyword evidence="6 13" id="KW-0418">Kinase</keyword>
<evidence type="ECO:0000313" key="13">
    <source>
        <dbReference type="EMBL" id="CEP77552.1"/>
    </source>
</evidence>
<reference evidence="14" key="1">
    <citation type="submission" date="2014-11" db="EMBL/GenBank/DDBJ databases">
        <authorList>
            <person name="Wibberg D."/>
        </authorList>
    </citation>
    <scope>NUCLEOTIDE SEQUENCE [LARGE SCALE GENOMIC DNA]</scope>
    <source>
        <strain evidence="14">L3</strain>
    </source>
</reference>
<proteinExistence type="predicted"/>
<dbReference type="PANTHER" id="PTHR12358:SF106">
    <property type="entry name" value="LIPID KINASE YEGS"/>
    <property type="match status" value="1"/>
</dbReference>
<evidence type="ECO:0000256" key="9">
    <source>
        <dbReference type="ARBA" id="ARBA00023098"/>
    </source>
</evidence>
<keyword evidence="10" id="KW-0594">Phospholipid biosynthesis</keyword>
<comment type="cofactor">
    <cofactor evidence="1">
        <name>Mg(2+)</name>
        <dbReference type="ChEBI" id="CHEBI:18420"/>
    </cofactor>
</comment>
<evidence type="ECO:0000256" key="3">
    <source>
        <dbReference type="ARBA" id="ARBA00022679"/>
    </source>
</evidence>
<dbReference type="GO" id="GO:0046872">
    <property type="term" value="F:metal ion binding"/>
    <property type="evidence" value="ECO:0007669"/>
    <property type="project" value="UniProtKB-KW"/>
</dbReference>
<evidence type="ECO:0000256" key="5">
    <source>
        <dbReference type="ARBA" id="ARBA00022741"/>
    </source>
</evidence>
<dbReference type="KEGG" id="dtn:DTL3_0221"/>
<dbReference type="STRING" id="1006576.DTL3_0221"/>
<keyword evidence="9" id="KW-0443">Lipid metabolism</keyword>